<feature type="region of interest" description="Disordered" evidence="1">
    <location>
        <begin position="144"/>
        <end position="228"/>
    </location>
</feature>
<name>A0ABP1RQ15_9HEXA</name>
<evidence type="ECO:0000256" key="2">
    <source>
        <dbReference type="SAM" id="SignalP"/>
    </source>
</evidence>
<sequence length="228" mass="24962">MLLKPFSVLLVFVLGCALALAVPLTKDEETSPLSPSPTEIIPQNSTETEISSDSSSPSNLETESNKTSSTTPPPSVHIGLSGSPGNGSTFVEIQNDSQNSTLEMGTGAIPSTSTTTTQAPIEIGKEPLPIYSRRPVHVMIIRKKLPENEAKSQNAPGEKKKKSEENLKEEEDFSEEEEQEEDEDFDDDDDDDDDKRSEKLRTKIVNGHASPWACDESKKTEKVDINME</sequence>
<gene>
    <name evidence="3" type="ORF">ODALV1_LOCUS24812</name>
</gene>
<feature type="compositionally biased region" description="Acidic residues" evidence="1">
    <location>
        <begin position="167"/>
        <end position="193"/>
    </location>
</feature>
<feature type="compositionally biased region" description="Low complexity" evidence="1">
    <location>
        <begin position="44"/>
        <end position="70"/>
    </location>
</feature>
<keyword evidence="4" id="KW-1185">Reference proteome</keyword>
<feature type="compositionally biased region" description="Basic and acidic residues" evidence="1">
    <location>
        <begin position="215"/>
        <end position="228"/>
    </location>
</feature>
<accession>A0ABP1RQ15</accession>
<dbReference type="PROSITE" id="PS51257">
    <property type="entry name" value="PROKAR_LIPOPROTEIN"/>
    <property type="match status" value="1"/>
</dbReference>
<reference evidence="3 4" key="1">
    <citation type="submission" date="2024-08" db="EMBL/GenBank/DDBJ databases">
        <authorList>
            <person name="Cucini C."/>
            <person name="Frati F."/>
        </authorList>
    </citation>
    <scope>NUCLEOTIDE SEQUENCE [LARGE SCALE GENOMIC DNA]</scope>
</reference>
<comment type="caution">
    <text evidence="3">The sequence shown here is derived from an EMBL/GenBank/DDBJ whole genome shotgun (WGS) entry which is preliminary data.</text>
</comment>
<feature type="chain" id="PRO_5046808203" evidence="2">
    <location>
        <begin position="22"/>
        <end position="228"/>
    </location>
</feature>
<evidence type="ECO:0000313" key="3">
    <source>
        <dbReference type="EMBL" id="CAL8132894.1"/>
    </source>
</evidence>
<evidence type="ECO:0000313" key="4">
    <source>
        <dbReference type="Proteomes" id="UP001642540"/>
    </source>
</evidence>
<dbReference type="EMBL" id="CAXLJM020000094">
    <property type="protein sequence ID" value="CAL8132894.1"/>
    <property type="molecule type" value="Genomic_DNA"/>
</dbReference>
<keyword evidence="2" id="KW-0732">Signal</keyword>
<feature type="signal peptide" evidence="2">
    <location>
        <begin position="1"/>
        <end position="21"/>
    </location>
</feature>
<feature type="compositionally biased region" description="Basic and acidic residues" evidence="1">
    <location>
        <begin position="157"/>
        <end position="166"/>
    </location>
</feature>
<dbReference type="Proteomes" id="UP001642540">
    <property type="component" value="Unassembled WGS sequence"/>
</dbReference>
<organism evidence="3 4">
    <name type="scientific">Orchesella dallaii</name>
    <dbReference type="NCBI Taxonomy" id="48710"/>
    <lineage>
        <taxon>Eukaryota</taxon>
        <taxon>Metazoa</taxon>
        <taxon>Ecdysozoa</taxon>
        <taxon>Arthropoda</taxon>
        <taxon>Hexapoda</taxon>
        <taxon>Collembola</taxon>
        <taxon>Entomobryomorpha</taxon>
        <taxon>Entomobryoidea</taxon>
        <taxon>Orchesellidae</taxon>
        <taxon>Orchesellinae</taxon>
        <taxon>Orchesella</taxon>
    </lineage>
</organism>
<proteinExistence type="predicted"/>
<feature type="compositionally biased region" description="Polar residues" evidence="1">
    <location>
        <begin position="31"/>
        <end position="43"/>
    </location>
</feature>
<protein>
    <submittedName>
        <fullName evidence="3">Uncharacterized protein</fullName>
    </submittedName>
</protein>
<evidence type="ECO:0000256" key="1">
    <source>
        <dbReference type="SAM" id="MobiDB-lite"/>
    </source>
</evidence>
<feature type="region of interest" description="Disordered" evidence="1">
    <location>
        <begin position="27"/>
        <end position="92"/>
    </location>
</feature>